<dbReference type="InterPro" id="IPR009100">
    <property type="entry name" value="AcylCoA_DH/oxidase_NM_dom_sf"/>
</dbReference>
<dbReference type="Pfam" id="PF08028">
    <property type="entry name" value="Acyl-CoA_dh_2"/>
    <property type="match status" value="1"/>
</dbReference>
<dbReference type="InterPro" id="IPR037069">
    <property type="entry name" value="AcylCoA_DH/ox_N_sf"/>
</dbReference>
<keyword evidence="2" id="KW-0560">Oxidoreductase</keyword>
<gene>
    <name evidence="6" type="ORF">SAMN05192589_101183</name>
</gene>
<evidence type="ECO:0000256" key="1">
    <source>
        <dbReference type="ARBA" id="ARBA00022630"/>
    </source>
</evidence>
<dbReference type="CDD" id="cd00567">
    <property type="entry name" value="ACAD"/>
    <property type="match status" value="1"/>
</dbReference>
<dbReference type="Pfam" id="PF02771">
    <property type="entry name" value="Acyl-CoA_dh_N"/>
    <property type="match status" value="1"/>
</dbReference>
<dbReference type="RefSeq" id="WP_092739393.1">
    <property type="nucleotide sequence ID" value="NZ_FMZC01000001.1"/>
</dbReference>
<dbReference type="OrthoDB" id="7316074at2"/>
<dbReference type="EMBL" id="FMZC01000001">
    <property type="protein sequence ID" value="SDC06537.1"/>
    <property type="molecule type" value="Genomic_DNA"/>
</dbReference>
<evidence type="ECO:0000259" key="5">
    <source>
        <dbReference type="Pfam" id="PF08028"/>
    </source>
</evidence>
<proteinExistence type="predicted"/>
<dbReference type="InterPro" id="IPR013107">
    <property type="entry name" value="Acyl-CoA_DH_C"/>
</dbReference>
<dbReference type="GO" id="GO:0016627">
    <property type="term" value="F:oxidoreductase activity, acting on the CH-CH group of donors"/>
    <property type="evidence" value="ECO:0007669"/>
    <property type="project" value="InterPro"/>
</dbReference>
<evidence type="ECO:0000259" key="3">
    <source>
        <dbReference type="Pfam" id="PF02770"/>
    </source>
</evidence>
<evidence type="ECO:0000313" key="6">
    <source>
        <dbReference type="EMBL" id="SDC06537.1"/>
    </source>
</evidence>
<dbReference type="PIRSF" id="PIRSF016578">
    <property type="entry name" value="HsaA"/>
    <property type="match status" value="1"/>
</dbReference>
<dbReference type="InterPro" id="IPR052547">
    <property type="entry name" value="Mito_Isobutyryl-CoADH"/>
</dbReference>
<sequence>MNAPLTAGQRARTLAAEFGARAAQHDREASFPHQNFADLQQAGLLALAAPRSLGGQGAGAAQLGEVIGAVAQGCPATALVLTMQYLQHRGMGRPGTAWPQELARELVHEAVHEAVHGVSLINALRVEPELGSPARGGLPSTVARRTADGWRLTGHKVYCTGAPALRWYVVWARTDESEPRTGTFLVRSDLPGVRIEPTWDHLGLRASGSHDVLLDGVEVPAAHALDVRWPRDWARGEPAMQAEMAVMLGSLYTGVARAARHWLVVFLQDRRPASLGAPLATLPRAQEAVGRIEGLLFTNDRLIAGLAADLDAGAPVPSEDSGLVKAIATQNAIDAVQSALALTSNHGLSRRNPLERHLRDVLCGRVHTPQDDSVHVAAGRRALGV</sequence>
<dbReference type="SUPFAM" id="SSF56645">
    <property type="entry name" value="Acyl-CoA dehydrogenase NM domain-like"/>
    <property type="match status" value="1"/>
</dbReference>
<dbReference type="AlphaFoldDB" id="A0A1G6IJ42"/>
<dbReference type="InterPro" id="IPR006091">
    <property type="entry name" value="Acyl-CoA_Oxase/DH_mid-dom"/>
</dbReference>
<dbReference type="Pfam" id="PF02770">
    <property type="entry name" value="Acyl-CoA_dh_M"/>
    <property type="match status" value="1"/>
</dbReference>
<keyword evidence="7" id="KW-1185">Reference proteome</keyword>
<feature type="domain" description="Acyl-CoA dehydrogenase/oxidase N-terminal" evidence="4">
    <location>
        <begin position="11"/>
        <end position="84"/>
    </location>
</feature>
<dbReference type="PANTHER" id="PTHR43831:SF1">
    <property type="entry name" value="ISOBUTYRYL-COA DEHYDROGENASE, MITOCHONDRIAL"/>
    <property type="match status" value="1"/>
</dbReference>
<evidence type="ECO:0000259" key="4">
    <source>
        <dbReference type="Pfam" id="PF02771"/>
    </source>
</evidence>
<dbReference type="InterPro" id="IPR046373">
    <property type="entry name" value="Acyl-CoA_Oxase/DH_mid-dom_sf"/>
</dbReference>
<keyword evidence="1" id="KW-0285">Flavoprotein</keyword>
<dbReference type="InterPro" id="IPR036250">
    <property type="entry name" value="AcylCo_DH-like_C"/>
</dbReference>
<accession>A0A1G6IJ42</accession>
<dbReference type="STRING" id="187868.SAMN05192589_101183"/>
<organism evidence="6 7">
    <name type="scientific">Paracidovorax valerianellae</name>
    <dbReference type="NCBI Taxonomy" id="187868"/>
    <lineage>
        <taxon>Bacteria</taxon>
        <taxon>Pseudomonadati</taxon>
        <taxon>Pseudomonadota</taxon>
        <taxon>Betaproteobacteria</taxon>
        <taxon>Burkholderiales</taxon>
        <taxon>Comamonadaceae</taxon>
        <taxon>Paracidovorax</taxon>
    </lineage>
</organism>
<dbReference type="Gene3D" id="2.40.110.10">
    <property type="entry name" value="Butyryl-CoA Dehydrogenase, subunit A, domain 2"/>
    <property type="match status" value="1"/>
</dbReference>
<protein>
    <submittedName>
        <fullName evidence="6">Acyl-CoA dehydrogenase</fullName>
    </submittedName>
</protein>
<dbReference type="InterPro" id="IPR013786">
    <property type="entry name" value="AcylCoA_DH/ox_N"/>
</dbReference>
<evidence type="ECO:0000313" key="7">
    <source>
        <dbReference type="Proteomes" id="UP000198781"/>
    </source>
</evidence>
<dbReference type="GO" id="GO:0050660">
    <property type="term" value="F:flavin adenine dinucleotide binding"/>
    <property type="evidence" value="ECO:0007669"/>
    <property type="project" value="InterPro"/>
</dbReference>
<evidence type="ECO:0000256" key="2">
    <source>
        <dbReference type="ARBA" id="ARBA00023002"/>
    </source>
</evidence>
<dbReference type="PANTHER" id="PTHR43831">
    <property type="entry name" value="ISOBUTYRYL-COA DEHYDROGENASE"/>
    <property type="match status" value="1"/>
</dbReference>
<dbReference type="Proteomes" id="UP000198781">
    <property type="component" value="Unassembled WGS sequence"/>
</dbReference>
<feature type="domain" description="Acyl-CoA oxidase/dehydrogenase middle" evidence="3">
    <location>
        <begin position="127"/>
        <end position="217"/>
    </location>
</feature>
<reference evidence="6 7" key="1">
    <citation type="submission" date="2016-10" db="EMBL/GenBank/DDBJ databases">
        <authorList>
            <person name="de Groot N.N."/>
        </authorList>
    </citation>
    <scope>NUCLEOTIDE SEQUENCE [LARGE SCALE GENOMIC DNA]</scope>
    <source>
        <strain evidence="6 7">DSM 16619</strain>
    </source>
</reference>
<feature type="domain" description="Acyl-CoA dehydrogenase C-terminal" evidence="5">
    <location>
        <begin position="247"/>
        <end position="368"/>
    </location>
</feature>
<dbReference type="SUPFAM" id="SSF47203">
    <property type="entry name" value="Acyl-CoA dehydrogenase C-terminal domain-like"/>
    <property type="match status" value="1"/>
</dbReference>
<dbReference type="Gene3D" id="1.10.540.10">
    <property type="entry name" value="Acyl-CoA dehydrogenase/oxidase, N-terminal domain"/>
    <property type="match status" value="1"/>
</dbReference>
<dbReference type="Gene3D" id="1.20.140.10">
    <property type="entry name" value="Butyryl-CoA Dehydrogenase, subunit A, domain 3"/>
    <property type="match status" value="1"/>
</dbReference>
<name>A0A1G6IJ42_9BURK</name>